<dbReference type="Pfam" id="PF13349">
    <property type="entry name" value="DUF4097"/>
    <property type="match status" value="1"/>
</dbReference>
<dbReference type="Pfam" id="PF18917">
    <property type="entry name" value="LiaI-LiaF-like_TM1"/>
    <property type="match status" value="1"/>
</dbReference>
<reference evidence="5 6" key="1">
    <citation type="submission" date="2017-06" db="EMBL/GenBank/DDBJ databases">
        <title>Complete genome sequence of Paenibacillus donghaensis KCTC 13049T isolated from East Sea sediment, South Korea.</title>
        <authorList>
            <person name="Jung B.K."/>
            <person name="Hong S.-J."/>
            <person name="Shin J.-H."/>
        </authorList>
    </citation>
    <scope>NUCLEOTIDE SEQUENCE [LARGE SCALE GENOMIC DNA]</scope>
    <source>
        <strain evidence="5 6">KCTC 13049</strain>
    </source>
</reference>
<feature type="region of interest" description="Disordered" evidence="1">
    <location>
        <begin position="319"/>
        <end position="343"/>
    </location>
</feature>
<feature type="transmembrane region" description="Helical" evidence="2">
    <location>
        <begin position="7"/>
        <end position="25"/>
    </location>
</feature>
<evidence type="ECO:0000256" key="1">
    <source>
        <dbReference type="SAM" id="MobiDB-lite"/>
    </source>
</evidence>
<organism evidence="5 6">
    <name type="scientific">Paenibacillus donghaensis</name>
    <dbReference type="NCBI Taxonomy" id="414771"/>
    <lineage>
        <taxon>Bacteria</taxon>
        <taxon>Bacillati</taxon>
        <taxon>Bacillota</taxon>
        <taxon>Bacilli</taxon>
        <taxon>Bacillales</taxon>
        <taxon>Paenibacillaceae</taxon>
        <taxon>Paenibacillus</taxon>
    </lineage>
</organism>
<gene>
    <name evidence="5" type="ORF">B9T62_01815</name>
</gene>
<sequence>MGRWKTGSFTAAIGCIATGAIIVMAQYDVITYEALGYLWPALLILLGMEMLIRLFIKSDVKNHVSGWAIVLIILLVGASGAQTLLAGGPLSSLLGNTHLVSLSSSVEITDGLKNVKISIPNGRVKIEGTDGDTLDYEGSLLLPGSTEADAKAELEKKWKVHTEGDTLILELEGQSNWLNGINIGFVSKSPYLNLSIPENLAVELDTEDGSIEAFGLHSGADLETSNGTLDIHDMAGGLTADTSNGTMSVQNIKGGAKLVSSNGAITLSNVDGAVTAKSSNGKITINSAVTGDWKASSSNGKIVFSLPAVTNAKITAETSSGSLSGNVPWDRDGDNKGTAQLGSGTYTVELSTSNGSVAVDTAE</sequence>
<evidence type="ECO:0000256" key="2">
    <source>
        <dbReference type="SAM" id="Phobius"/>
    </source>
</evidence>
<dbReference type="InterPro" id="IPR043726">
    <property type="entry name" value="LiaI-LiaF-like_TM1"/>
</dbReference>
<name>A0A2Z2K8N3_9BACL</name>
<keyword evidence="2" id="KW-0812">Transmembrane</keyword>
<keyword evidence="2" id="KW-1133">Transmembrane helix</keyword>
<keyword evidence="6" id="KW-1185">Reference proteome</keyword>
<evidence type="ECO:0000259" key="4">
    <source>
        <dbReference type="Pfam" id="PF18917"/>
    </source>
</evidence>
<accession>A0A2Z2K8N3</accession>
<dbReference type="EMBL" id="CP021780">
    <property type="protein sequence ID" value="ASA19665.1"/>
    <property type="molecule type" value="Genomic_DNA"/>
</dbReference>
<feature type="domain" description="DUF4097" evidence="3">
    <location>
        <begin position="153"/>
        <end position="359"/>
    </location>
</feature>
<feature type="transmembrane region" description="Helical" evidence="2">
    <location>
        <begin position="68"/>
        <end position="90"/>
    </location>
</feature>
<dbReference type="InterPro" id="IPR025164">
    <property type="entry name" value="Toastrack_DUF4097"/>
</dbReference>
<dbReference type="KEGG" id="pdh:B9T62_01815"/>
<dbReference type="Proteomes" id="UP000249890">
    <property type="component" value="Chromosome"/>
</dbReference>
<evidence type="ECO:0000313" key="5">
    <source>
        <dbReference type="EMBL" id="ASA19665.1"/>
    </source>
</evidence>
<proteinExistence type="predicted"/>
<feature type="transmembrane region" description="Helical" evidence="2">
    <location>
        <begin position="37"/>
        <end position="56"/>
    </location>
</feature>
<dbReference type="AlphaFoldDB" id="A0A2Z2K8N3"/>
<protein>
    <submittedName>
        <fullName evidence="5">Uncharacterized protein</fullName>
    </submittedName>
</protein>
<dbReference type="OrthoDB" id="2653298at2"/>
<evidence type="ECO:0000259" key="3">
    <source>
        <dbReference type="Pfam" id="PF13349"/>
    </source>
</evidence>
<evidence type="ECO:0000313" key="6">
    <source>
        <dbReference type="Proteomes" id="UP000249890"/>
    </source>
</evidence>
<keyword evidence="2" id="KW-0472">Membrane</keyword>
<feature type="domain" description="LiaI-LiaF-like transmembrane region" evidence="4">
    <location>
        <begin position="10"/>
        <end position="51"/>
    </location>
</feature>
<dbReference type="RefSeq" id="WP_087913689.1">
    <property type="nucleotide sequence ID" value="NZ_CP021780.1"/>
</dbReference>